<organism evidence="2 3">
    <name type="scientific">Rubrobacter tropicus</name>
    <dbReference type="NCBI Taxonomy" id="2653851"/>
    <lineage>
        <taxon>Bacteria</taxon>
        <taxon>Bacillati</taxon>
        <taxon>Actinomycetota</taxon>
        <taxon>Rubrobacteria</taxon>
        <taxon>Rubrobacterales</taxon>
        <taxon>Rubrobacteraceae</taxon>
        <taxon>Rubrobacter</taxon>
    </lineage>
</organism>
<dbReference type="EMBL" id="CP045119">
    <property type="protein sequence ID" value="QIN83056.1"/>
    <property type="molecule type" value="Genomic_DNA"/>
</dbReference>
<dbReference type="InterPro" id="IPR014710">
    <property type="entry name" value="RmlC-like_jellyroll"/>
</dbReference>
<proteinExistence type="predicted"/>
<name>A0A6G8Q9A6_9ACTN</name>
<dbReference type="InterPro" id="IPR011051">
    <property type="entry name" value="RmlC_Cupin_sf"/>
</dbReference>
<sequence length="127" mass="13442">MSSRPQPGSGRPLSGPLQSFDLGEEVARLRGEEAFREGRRNSITLRKGGGMSVVLLVMRAGDHLEEHAAPGPISLAVREGRVRFSTPGAKVEAGPETLLACDAGERHAVEALEDSVCVVTIARGGER</sequence>
<dbReference type="Proteomes" id="UP000501452">
    <property type="component" value="Chromosome"/>
</dbReference>
<dbReference type="AlphaFoldDB" id="A0A6G8Q9A6"/>
<dbReference type="Gene3D" id="2.60.120.10">
    <property type="entry name" value="Jelly Rolls"/>
    <property type="match status" value="1"/>
</dbReference>
<accession>A0A6G8Q9A6</accession>
<evidence type="ECO:0000256" key="1">
    <source>
        <dbReference type="SAM" id="MobiDB-lite"/>
    </source>
</evidence>
<dbReference type="RefSeq" id="WP_166175979.1">
    <property type="nucleotide sequence ID" value="NZ_CP045119.1"/>
</dbReference>
<keyword evidence="3" id="KW-1185">Reference proteome</keyword>
<feature type="region of interest" description="Disordered" evidence="1">
    <location>
        <begin position="1"/>
        <end position="22"/>
    </location>
</feature>
<evidence type="ECO:0000313" key="3">
    <source>
        <dbReference type="Proteomes" id="UP000501452"/>
    </source>
</evidence>
<dbReference type="KEGG" id="rub:GBA63_10630"/>
<evidence type="ECO:0000313" key="2">
    <source>
        <dbReference type="EMBL" id="QIN83056.1"/>
    </source>
</evidence>
<dbReference type="SUPFAM" id="SSF51182">
    <property type="entry name" value="RmlC-like cupins"/>
    <property type="match status" value="1"/>
</dbReference>
<reference evidence="2 3" key="1">
    <citation type="submission" date="2019-10" db="EMBL/GenBank/DDBJ databases">
        <title>Rubrobacter sp nov SCSIO 52090 isolated from a deep-sea sediment in the South China Sea.</title>
        <authorList>
            <person name="Chen R.W."/>
        </authorList>
    </citation>
    <scope>NUCLEOTIDE SEQUENCE [LARGE SCALE GENOMIC DNA]</scope>
    <source>
        <strain evidence="2 3">SCSIO 52909</strain>
    </source>
</reference>
<gene>
    <name evidence="2" type="ORF">GBA63_10630</name>
</gene>
<evidence type="ECO:0008006" key="4">
    <source>
        <dbReference type="Google" id="ProtNLM"/>
    </source>
</evidence>
<protein>
    <recommendedName>
        <fullName evidence="4">Cupin domain-containing protein</fullName>
    </recommendedName>
</protein>